<feature type="signal peptide" evidence="3">
    <location>
        <begin position="1"/>
        <end position="29"/>
    </location>
</feature>
<name>A0A921JDT9_9HYPH</name>
<comment type="caution">
    <text evidence="5">The sequence shown here is derived from an EMBL/GenBank/DDBJ whole genome shotgun (WGS) entry which is preliminary data.</text>
</comment>
<organism evidence="5 6">
    <name type="scientific">Methylorubrum populi</name>
    <dbReference type="NCBI Taxonomy" id="223967"/>
    <lineage>
        <taxon>Bacteria</taxon>
        <taxon>Pseudomonadati</taxon>
        <taxon>Pseudomonadota</taxon>
        <taxon>Alphaproteobacteria</taxon>
        <taxon>Hyphomicrobiales</taxon>
        <taxon>Methylobacteriaceae</taxon>
        <taxon>Methylorubrum</taxon>
    </lineage>
</organism>
<proteinExistence type="inferred from homology"/>
<dbReference type="InterPro" id="IPR028082">
    <property type="entry name" value="Peripla_BP_I"/>
</dbReference>
<evidence type="ECO:0000256" key="1">
    <source>
        <dbReference type="ARBA" id="ARBA00010062"/>
    </source>
</evidence>
<accession>A0A921JDT9</accession>
<dbReference type="EMBL" id="DYYG01000013">
    <property type="protein sequence ID" value="HJE23016.1"/>
    <property type="molecule type" value="Genomic_DNA"/>
</dbReference>
<dbReference type="Gene3D" id="3.40.50.2300">
    <property type="match status" value="2"/>
</dbReference>
<gene>
    <name evidence="5" type="ORF">K8W01_05095</name>
</gene>
<dbReference type="CDD" id="cd06334">
    <property type="entry name" value="PBP1_ABC_ligand_binding-like"/>
    <property type="match status" value="1"/>
</dbReference>
<dbReference type="PANTHER" id="PTHR47235:SF1">
    <property type="entry name" value="BLR6548 PROTEIN"/>
    <property type="match status" value="1"/>
</dbReference>
<dbReference type="AlphaFoldDB" id="A0A921JDT9"/>
<evidence type="ECO:0000256" key="3">
    <source>
        <dbReference type="SAM" id="SignalP"/>
    </source>
</evidence>
<evidence type="ECO:0000259" key="4">
    <source>
        <dbReference type="Pfam" id="PF13458"/>
    </source>
</evidence>
<evidence type="ECO:0000313" key="6">
    <source>
        <dbReference type="Proteomes" id="UP000742631"/>
    </source>
</evidence>
<dbReference type="Pfam" id="PF13458">
    <property type="entry name" value="Peripla_BP_6"/>
    <property type="match status" value="1"/>
</dbReference>
<sequence>MTRLSRALRAVALATSLAGLPALSPSASAADETGAQAPKQYFPLATFRVGAYASSGIPSWAGIIDYLRYLNEVEGGINGVKLFWDECETEWAVEKGVECYERQKGGREGSPVPVFLPHGDPVSKALTEKSVADKIPLLTTGYGRTEAIDGRVFPYSFTVLFSFWSEASSVVNYIAEQVGGKDKLKGVKIATVYHDSPYGKETQVPLDLLAKTYGFENIQIAVPHPGNDQSAQWARIRQIKPDWVFLRGWGVMTPVAIKTAAKTGFPVDRIIGGIWSGSEEDVRPAGSVGKGYLAITPFPAGQDFEITKKIKAAIVDQGKSDLKDLKSFGSVYYNSGLIETIIAVEAIRTAQARFGKRPLNGEETQWGLEHLVLDEARLKQIGADGLVQPLRLSAKDHEGGGAGKVLQWDGAKWAIVSNGWVKSDRELLLPVIYERAAAYAKEKGITPRSDDTAEAGAR</sequence>
<dbReference type="InterPro" id="IPR028081">
    <property type="entry name" value="Leu-bd"/>
</dbReference>
<evidence type="ECO:0000256" key="2">
    <source>
        <dbReference type="ARBA" id="ARBA00022729"/>
    </source>
</evidence>
<dbReference type="PANTHER" id="PTHR47235">
    <property type="entry name" value="BLR6548 PROTEIN"/>
    <property type="match status" value="1"/>
</dbReference>
<comment type="similarity">
    <text evidence="1">Belongs to the leucine-binding protein family.</text>
</comment>
<evidence type="ECO:0000313" key="5">
    <source>
        <dbReference type="EMBL" id="HJE23016.1"/>
    </source>
</evidence>
<dbReference type="Proteomes" id="UP000742631">
    <property type="component" value="Unassembled WGS sequence"/>
</dbReference>
<keyword evidence="2 3" id="KW-0732">Signal</keyword>
<protein>
    <submittedName>
        <fullName evidence="5">ABC transporter substrate-binding protein</fullName>
    </submittedName>
</protein>
<reference evidence="5" key="1">
    <citation type="journal article" date="2021" name="PeerJ">
        <title>Extensive microbial diversity within the chicken gut microbiome revealed by metagenomics and culture.</title>
        <authorList>
            <person name="Gilroy R."/>
            <person name="Ravi A."/>
            <person name="Getino M."/>
            <person name="Pursley I."/>
            <person name="Horton D.L."/>
            <person name="Alikhan N.F."/>
            <person name="Baker D."/>
            <person name="Gharbi K."/>
            <person name="Hall N."/>
            <person name="Watson M."/>
            <person name="Adriaenssens E.M."/>
            <person name="Foster-Nyarko E."/>
            <person name="Jarju S."/>
            <person name="Secka A."/>
            <person name="Antonio M."/>
            <person name="Oren A."/>
            <person name="Chaudhuri R.R."/>
            <person name="La Ragione R."/>
            <person name="Hildebrand F."/>
            <person name="Pallen M.J."/>
        </authorList>
    </citation>
    <scope>NUCLEOTIDE SEQUENCE</scope>
    <source>
        <strain evidence="5">316</strain>
    </source>
</reference>
<feature type="chain" id="PRO_5036690212" evidence="3">
    <location>
        <begin position="30"/>
        <end position="458"/>
    </location>
</feature>
<reference evidence="5" key="2">
    <citation type="submission" date="2021-09" db="EMBL/GenBank/DDBJ databases">
        <authorList>
            <person name="Gilroy R."/>
        </authorList>
    </citation>
    <scope>NUCLEOTIDE SEQUENCE</scope>
    <source>
        <strain evidence="5">316</strain>
    </source>
</reference>
<feature type="domain" description="Leucine-binding protein" evidence="4">
    <location>
        <begin position="46"/>
        <end position="410"/>
    </location>
</feature>
<dbReference type="SUPFAM" id="SSF53822">
    <property type="entry name" value="Periplasmic binding protein-like I"/>
    <property type="match status" value="1"/>
</dbReference>